<organism evidence="11 12">
    <name type="scientific">Candidatus Aphodosoma intestinipullorum</name>
    <dbReference type="NCBI Taxonomy" id="2840674"/>
    <lineage>
        <taxon>Bacteria</taxon>
        <taxon>Pseudomonadati</taxon>
        <taxon>Bacteroidota</taxon>
        <taxon>Bacteroidia</taxon>
        <taxon>Bacteroidales</taxon>
        <taxon>Candidatus Aphodosoma</taxon>
    </lineage>
</organism>
<reference evidence="11" key="2">
    <citation type="journal article" date="2021" name="PeerJ">
        <title>Extensive microbial diversity within the chicken gut microbiome revealed by metagenomics and culture.</title>
        <authorList>
            <person name="Gilroy R."/>
            <person name="Ravi A."/>
            <person name="Getino M."/>
            <person name="Pursley I."/>
            <person name="Horton D.L."/>
            <person name="Alikhan N.F."/>
            <person name="Baker D."/>
            <person name="Gharbi K."/>
            <person name="Hall N."/>
            <person name="Watson M."/>
            <person name="Adriaenssens E.M."/>
            <person name="Foster-Nyarko E."/>
            <person name="Jarju S."/>
            <person name="Secka A."/>
            <person name="Antonio M."/>
            <person name="Oren A."/>
            <person name="Chaudhuri R.R."/>
            <person name="La Ragione R."/>
            <person name="Hildebrand F."/>
            <person name="Pallen M.J."/>
        </authorList>
    </citation>
    <scope>NUCLEOTIDE SEQUENCE</scope>
    <source>
        <strain evidence="11">3924</strain>
    </source>
</reference>
<comment type="caution">
    <text evidence="11">The sequence shown here is derived from an EMBL/GenBank/DDBJ whole genome shotgun (WGS) entry which is preliminary data.</text>
</comment>
<feature type="domain" description="Polymerase nucleotidyl transferase" evidence="10">
    <location>
        <begin position="13"/>
        <end position="90"/>
    </location>
</feature>
<evidence type="ECO:0000313" key="11">
    <source>
        <dbReference type="EMBL" id="MBO8440205.1"/>
    </source>
</evidence>
<evidence type="ECO:0000256" key="5">
    <source>
        <dbReference type="ARBA" id="ARBA00022723"/>
    </source>
</evidence>
<dbReference type="InterPro" id="IPR043519">
    <property type="entry name" value="NT_sf"/>
</dbReference>
<evidence type="ECO:0000256" key="7">
    <source>
        <dbReference type="ARBA" id="ARBA00022840"/>
    </source>
</evidence>
<dbReference type="InterPro" id="IPR002934">
    <property type="entry name" value="Polymerase_NTP_transf_dom"/>
</dbReference>
<evidence type="ECO:0000256" key="9">
    <source>
        <dbReference type="ARBA" id="ARBA00038276"/>
    </source>
</evidence>
<dbReference type="Proteomes" id="UP000712007">
    <property type="component" value="Unassembled WGS sequence"/>
</dbReference>
<keyword evidence="6" id="KW-0547">Nucleotide-binding</keyword>
<accession>A0A940IF35</accession>
<proteinExistence type="inferred from homology"/>
<dbReference type="GO" id="GO:0046872">
    <property type="term" value="F:metal ion binding"/>
    <property type="evidence" value="ECO:0007669"/>
    <property type="project" value="UniProtKB-KW"/>
</dbReference>
<keyword evidence="8" id="KW-0460">Magnesium</keyword>
<protein>
    <submittedName>
        <fullName evidence="11">Nucleotidyltransferase domain-containing protein</fullName>
    </submittedName>
</protein>
<comment type="cofactor">
    <cofactor evidence="1">
        <name>Mg(2+)</name>
        <dbReference type="ChEBI" id="CHEBI:18420"/>
    </cofactor>
</comment>
<evidence type="ECO:0000256" key="8">
    <source>
        <dbReference type="ARBA" id="ARBA00022842"/>
    </source>
</evidence>
<dbReference type="GO" id="GO:0016779">
    <property type="term" value="F:nucleotidyltransferase activity"/>
    <property type="evidence" value="ECO:0007669"/>
    <property type="project" value="UniProtKB-KW"/>
</dbReference>
<dbReference type="AlphaFoldDB" id="A0A940IF35"/>
<evidence type="ECO:0000259" key="10">
    <source>
        <dbReference type="Pfam" id="PF01909"/>
    </source>
</evidence>
<keyword evidence="4" id="KW-0548">Nucleotidyltransferase</keyword>
<keyword evidence="7" id="KW-0067">ATP-binding</keyword>
<evidence type="ECO:0000256" key="2">
    <source>
        <dbReference type="ARBA" id="ARBA00022649"/>
    </source>
</evidence>
<comment type="similarity">
    <text evidence="9">Belongs to the MntA antitoxin family.</text>
</comment>
<dbReference type="GO" id="GO:0005524">
    <property type="term" value="F:ATP binding"/>
    <property type="evidence" value="ECO:0007669"/>
    <property type="project" value="UniProtKB-KW"/>
</dbReference>
<keyword evidence="2" id="KW-1277">Toxin-antitoxin system</keyword>
<gene>
    <name evidence="11" type="ORF">IAC51_06095</name>
</gene>
<dbReference type="SUPFAM" id="SSF81301">
    <property type="entry name" value="Nucleotidyltransferase"/>
    <property type="match status" value="1"/>
</dbReference>
<dbReference type="PANTHER" id="PTHR33571:SF12">
    <property type="entry name" value="BSL3053 PROTEIN"/>
    <property type="match status" value="1"/>
</dbReference>
<dbReference type="InterPro" id="IPR052038">
    <property type="entry name" value="Type-VII_TA_antitoxin"/>
</dbReference>
<dbReference type="PANTHER" id="PTHR33571">
    <property type="entry name" value="SSL8005 PROTEIN"/>
    <property type="match status" value="1"/>
</dbReference>
<name>A0A940IF35_9BACT</name>
<evidence type="ECO:0000256" key="1">
    <source>
        <dbReference type="ARBA" id="ARBA00001946"/>
    </source>
</evidence>
<keyword evidence="3" id="KW-0808">Transferase</keyword>
<evidence type="ECO:0000313" key="12">
    <source>
        <dbReference type="Proteomes" id="UP000712007"/>
    </source>
</evidence>
<reference evidence="11" key="1">
    <citation type="submission" date="2020-10" db="EMBL/GenBank/DDBJ databases">
        <authorList>
            <person name="Gilroy R."/>
        </authorList>
    </citation>
    <scope>NUCLEOTIDE SEQUENCE</scope>
    <source>
        <strain evidence="11">3924</strain>
    </source>
</reference>
<evidence type="ECO:0000256" key="3">
    <source>
        <dbReference type="ARBA" id="ARBA00022679"/>
    </source>
</evidence>
<dbReference type="CDD" id="cd05403">
    <property type="entry name" value="NT_KNTase_like"/>
    <property type="match status" value="1"/>
</dbReference>
<keyword evidence="5" id="KW-0479">Metal-binding</keyword>
<dbReference type="Gene3D" id="3.30.460.10">
    <property type="entry name" value="Beta Polymerase, domain 2"/>
    <property type="match status" value="1"/>
</dbReference>
<dbReference type="Pfam" id="PF01909">
    <property type="entry name" value="NTP_transf_2"/>
    <property type="match status" value="1"/>
</dbReference>
<sequence>MKLIENNIQKIVALCKKYKVNRLFVFGSILTDRFNDDSDVDLLVSFNRAEVSDYFDNYFDFKYSLEELFGRDVDLLEEQAIKNPYLKKNVDATKALIYG</sequence>
<evidence type="ECO:0000256" key="4">
    <source>
        <dbReference type="ARBA" id="ARBA00022695"/>
    </source>
</evidence>
<dbReference type="EMBL" id="JADIMV010000104">
    <property type="protein sequence ID" value="MBO8440205.1"/>
    <property type="molecule type" value="Genomic_DNA"/>
</dbReference>
<evidence type="ECO:0000256" key="6">
    <source>
        <dbReference type="ARBA" id="ARBA00022741"/>
    </source>
</evidence>